<dbReference type="InterPro" id="IPR029962">
    <property type="entry name" value="TBL"/>
</dbReference>
<evidence type="ECO:0000256" key="3">
    <source>
        <dbReference type="ARBA" id="ARBA00022692"/>
    </source>
</evidence>
<gene>
    <name evidence="10" type="ORF">R1flu_000291</name>
</gene>
<feature type="domain" description="Trichome birefringence-like N-terminal" evidence="9">
    <location>
        <begin position="110"/>
        <end position="161"/>
    </location>
</feature>
<keyword evidence="11" id="KW-1185">Reference proteome</keyword>
<dbReference type="Pfam" id="PF14416">
    <property type="entry name" value="PMR5N"/>
    <property type="match status" value="1"/>
</dbReference>
<keyword evidence="4" id="KW-0735">Signal-anchor</keyword>
<sequence length="458" mass="53102">MVGPEEQSRSKGAYLSFFDAVPRSWSVYTLLFFGVFLILLCSLLFDVGTLPSAFLLHATNQLGAFRVHAGKISVHLNGVDERTMRKEVKKTSARTSGEEIMKDFTTDDANCDYSTGQWVYDESYPLYKSDTCPFVDEAFRCIENGRPSDKYQKYRWQPFGCTLPRFDPIYMLENLRGRRLAFVGDSLGRNEWESLLCMLSDTVTNKSRIYEIHGEAITKHIGFLSFKFEEYNCTVEYYRSTNLVQQSRAPSYSSVRVKSTFKLDQIDYFARKWRDADILIFNSGHWWTDEKTIEKGNYFQVKDEIRMEMKVEDAFRIAIRTVAMYLDENIDSNRTQVFWRGYAPVHFKGGTWKTEGTCVDSLPSNITGYQEPWYKYNEIIWEETQKYKKTPMIFLNITFASDNRADGHPSIFGTSSSSSSPTSDCSHWCLPGVPDTWNEFLYAALLNTAQWPWAEKHK</sequence>
<dbReference type="GO" id="GO:0016020">
    <property type="term" value="C:membrane"/>
    <property type="evidence" value="ECO:0007669"/>
    <property type="project" value="UniProtKB-SubCell"/>
</dbReference>
<evidence type="ECO:0000256" key="1">
    <source>
        <dbReference type="ARBA" id="ARBA00004167"/>
    </source>
</evidence>
<evidence type="ECO:0008006" key="12">
    <source>
        <dbReference type="Google" id="ProtNLM"/>
    </source>
</evidence>
<evidence type="ECO:0000256" key="7">
    <source>
        <dbReference type="SAM" id="Phobius"/>
    </source>
</evidence>
<evidence type="ECO:0000256" key="5">
    <source>
        <dbReference type="ARBA" id="ARBA00022989"/>
    </source>
</evidence>
<evidence type="ECO:0000256" key="2">
    <source>
        <dbReference type="ARBA" id="ARBA00007727"/>
    </source>
</evidence>
<dbReference type="PANTHER" id="PTHR32285:SF213">
    <property type="entry name" value="PROTEIN TRICHOME BIREFRINGENCE-LIKE 11"/>
    <property type="match status" value="1"/>
</dbReference>
<feature type="domain" description="Trichome birefringence-like C-terminal" evidence="8">
    <location>
        <begin position="163"/>
        <end position="443"/>
    </location>
</feature>
<reference evidence="10 11" key="1">
    <citation type="submission" date="2024-09" db="EMBL/GenBank/DDBJ databases">
        <title>Chromosome-scale assembly of Riccia fluitans.</title>
        <authorList>
            <person name="Paukszto L."/>
            <person name="Sawicki J."/>
            <person name="Karawczyk K."/>
            <person name="Piernik-Szablinska J."/>
            <person name="Szczecinska M."/>
            <person name="Mazdziarz M."/>
        </authorList>
    </citation>
    <scope>NUCLEOTIDE SEQUENCE [LARGE SCALE GENOMIC DNA]</scope>
    <source>
        <strain evidence="10">Rf_01</strain>
        <tissue evidence="10">Aerial parts of the thallus</tissue>
    </source>
</reference>
<keyword evidence="6 7" id="KW-0472">Membrane</keyword>
<dbReference type="Pfam" id="PF13839">
    <property type="entry name" value="PC-Esterase"/>
    <property type="match status" value="1"/>
</dbReference>
<proteinExistence type="inferred from homology"/>
<evidence type="ECO:0000313" key="10">
    <source>
        <dbReference type="EMBL" id="KAL2620086.1"/>
    </source>
</evidence>
<dbReference type="PANTHER" id="PTHR32285">
    <property type="entry name" value="PROTEIN TRICHOME BIREFRINGENCE-LIKE 9-RELATED"/>
    <property type="match status" value="1"/>
</dbReference>
<name>A0ABD1Y0D7_9MARC</name>
<keyword evidence="3 7" id="KW-0812">Transmembrane</keyword>
<protein>
    <recommendedName>
        <fullName evidence="12">Trichome birefringence-like N-terminal domain-containing protein</fullName>
    </recommendedName>
</protein>
<feature type="transmembrane region" description="Helical" evidence="7">
    <location>
        <begin position="25"/>
        <end position="45"/>
    </location>
</feature>
<evidence type="ECO:0000259" key="8">
    <source>
        <dbReference type="Pfam" id="PF13839"/>
    </source>
</evidence>
<evidence type="ECO:0000256" key="4">
    <source>
        <dbReference type="ARBA" id="ARBA00022968"/>
    </source>
</evidence>
<dbReference type="InterPro" id="IPR026057">
    <property type="entry name" value="TBL_C"/>
</dbReference>
<comment type="similarity">
    <text evidence="2">Belongs to the PC-esterase family. TBL subfamily.</text>
</comment>
<comment type="caution">
    <text evidence="10">The sequence shown here is derived from an EMBL/GenBank/DDBJ whole genome shotgun (WGS) entry which is preliminary data.</text>
</comment>
<dbReference type="InterPro" id="IPR025846">
    <property type="entry name" value="TBL_N"/>
</dbReference>
<evidence type="ECO:0000256" key="6">
    <source>
        <dbReference type="ARBA" id="ARBA00023136"/>
    </source>
</evidence>
<organism evidence="10 11">
    <name type="scientific">Riccia fluitans</name>
    <dbReference type="NCBI Taxonomy" id="41844"/>
    <lineage>
        <taxon>Eukaryota</taxon>
        <taxon>Viridiplantae</taxon>
        <taxon>Streptophyta</taxon>
        <taxon>Embryophyta</taxon>
        <taxon>Marchantiophyta</taxon>
        <taxon>Marchantiopsida</taxon>
        <taxon>Marchantiidae</taxon>
        <taxon>Marchantiales</taxon>
        <taxon>Ricciaceae</taxon>
        <taxon>Riccia</taxon>
    </lineage>
</organism>
<dbReference type="EMBL" id="JBHFFA010000006">
    <property type="protein sequence ID" value="KAL2620086.1"/>
    <property type="molecule type" value="Genomic_DNA"/>
</dbReference>
<evidence type="ECO:0000313" key="11">
    <source>
        <dbReference type="Proteomes" id="UP001605036"/>
    </source>
</evidence>
<accession>A0ABD1Y0D7</accession>
<dbReference type="Proteomes" id="UP001605036">
    <property type="component" value="Unassembled WGS sequence"/>
</dbReference>
<keyword evidence="5 7" id="KW-1133">Transmembrane helix</keyword>
<dbReference type="AlphaFoldDB" id="A0ABD1Y0D7"/>
<comment type="subcellular location">
    <subcellularLocation>
        <location evidence="1">Membrane</location>
        <topology evidence="1">Single-pass membrane protein</topology>
    </subcellularLocation>
</comment>
<evidence type="ECO:0000259" key="9">
    <source>
        <dbReference type="Pfam" id="PF14416"/>
    </source>
</evidence>